<dbReference type="Proteomes" id="UP000770661">
    <property type="component" value="Unassembled WGS sequence"/>
</dbReference>
<keyword evidence="2" id="KW-1185">Reference proteome</keyword>
<gene>
    <name evidence="1" type="ORF">GWK47_001584</name>
</gene>
<comment type="caution">
    <text evidence="1">The sequence shown here is derived from an EMBL/GenBank/DDBJ whole genome shotgun (WGS) entry which is preliminary data.</text>
</comment>
<protein>
    <submittedName>
        <fullName evidence="1">Uncharacterized protein</fullName>
    </submittedName>
</protein>
<organism evidence="1 2">
    <name type="scientific">Chionoecetes opilio</name>
    <name type="common">Atlantic snow crab</name>
    <name type="synonym">Cancer opilio</name>
    <dbReference type="NCBI Taxonomy" id="41210"/>
    <lineage>
        <taxon>Eukaryota</taxon>
        <taxon>Metazoa</taxon>
        <taxon>Ecdysozoa</taxon>
        <taxon>Arthropoda</taxon>
        <taxon>Crustacea</taxon>
        <taxon>Multicrustacea</taxon>
        <taxon>Malacostraca</taxon>
        <taxon>Eumalacostraca</taxon>
        <taxon>Eucarida</taxon>
        <taxon>Decapoda</taxon>
        <taxon>Pleocyemata</taxon>
        <taxon>Brachyura</taxon>
        <taxon>Eubrachyura</taxon>
        <taxon>Majoidea</taxon>
        <taxon>Majidae</taxon>
        <taxon>Chionoecetes</taxon>
    </lineage>
</organism>
<reference evidence="1" key="1">
    <citation type="submission" date="2020-07" db="EMBL/GenBank/DDBJ databases">
        <title>The High-quality genome of the commercially important snow crab, Chionoecetes opilio.</title>
        <authorList>
            <person name="Jeong J.-H."/>
            <person name="Ryu S."/>
        </authorList>
    </citation>
    <scope>NUCLEOTIDE SEQUENCE</scope>
    <source>
        <strain evidence="1">MADBK_172401_WGS</strain>
        <tissue evidence="1">Digestive gland</tissue>
    </source>
</reference>
<name>A0A8J4XXA4_CHIOP</name>
<evidence type="ECO:0000313" key="2">
    <source>
        <dbReference type="Proteomes" id="UP000770661"/>
    </source>
</evidence>
<dbReference type="EMBL" id="JACEEZ010020528">
    <property type="protein sequence ID" value="KAG0714444.1"/>
    <property type="molecule type" value="Genomic_DNA"/>
</dbReference>
<accession>A0A8J4XXA4</accession>
<evidence type="ECO:0000313" key="1">
    <source>
        <dbReference type="EMBL" id="KAG0714444.1"/>
    </source>
</evidence>
<proteinExistence type="predicted"/>
<dbReference type="AlphaFoldDB" id="A0A8J4XXA4"/>
<sequence>MGWHPNEGHGSTCPFNALQNTHTLVHYLLKNRVWTPKGFQSSSAVYIKICVPNTILDFPKAKEYGRELSLSGGNSIRQSIGMMGVRDHAMSIILPHQNTTPGPATLHDRPVTPHMCTVRLPERVAKYPLRPCFLKVVSPASPVVTLSTNVAPPLALICLTASAQLTWETCFEQGG</sequence>